<dbReference type="eggNOG" id="KOG2936">
    <property type="taxonomic scope" value="Eukaryota"/>
</dbReference>
<protein>
    <recommendedName>
        <fullName evidence="2">Activator of Hsp90 ATPase AHSA1-like N-terminal domain-containing protein</fullName>
    </recommendedName>
</protein>
<dbReference type="OMA" id="KSLTKWA"/>
<dbReference type="STRING" id="431595.K3WL21"/>
<dbReference type="PANTHER" id="PTHR13009">
    <property type="entry name" value="HEAT SHOCK PROTEIN 90 HSP90 CO-CHAPERONE AHA-1"/>
    <property type="match status" value="1"/>
</dbReference>
<dbReference type="InterPro" id="IPR036338">
    <property type="entry name" value="Aha1"/>
</dbReference>
<name>K3WL21_GLOUD</name>
<dbReference type="GO" id="GO:0001671">
    <property type="term" value="F:ATPase activator activity"/>
    <property type="evidence" value="ECO:0007669"/>
    <property type="project" value="InterPro"/>
</dbReference>
<evidence type="ECO:0000259" key="2">
    <source>
        <dbReference type="SMART" id="SM01000"/>
    </source>
</evidence>
<dbReference type="InParanoid" id="K3WL21"/>
<dbReference type="VEuPathDB" id="FungiDB:PYU1_G005652"/>
<dbReference type="HOGENOM" id="CLU_1470956_0_0_1"/>
<dbReference type="SMART" id="SM01000">
    <property type="entry name" value="Aha1_N"/>
    <property type="match status" value="1"/>
</dbReference>
<sequence length="213" mass="24084">MSDNEQASPKKAKKIHNGYHGWMKSIAKTEQDFTPVRIESTAGVAAPTQQGNSVWNSAGTWEEKDKSEWARARLKERILDSFSFVDGAHKVSIKANSIVKCDGEAKVLSFIMSNLMLQIVFSRGKKRCGYDISLKFEWTSTRADGEEDPEGADEVTGHVEVHDFDDTSGEDYEIKVTTGMSRKHDMDAKKSVLKWEPELRKILTAWKEELLQQ</sequence>
<evidence type="ECO:0000256" key="1">
    <source>
        <dbReference type="ARBA" id="ARBA00006817"/>
    </source>
</evidence>
<dbReference type="EMBL" id="GL376573">
    <property type="status" value="NOT_ANNOTATED_CDS"/>
    <property type="molecule type" value="Genomic_DNA"/>
</dbReference>
<dbReference type="PANTHER" id="PTHR13009:SF35">
    <property type="entry name" value="ACTIVATOR OF HSP90 ATPASE AHSA1-LIKE N-TERMINAL DOMAIN-CONTAINING PROTEIN"/>
    <property type="match status" value="1"/>
</dbReference>
<comment type="similarity">
    <text evidence="1">Belongs to the AHA1 family.</text>
</comment>
<evidence type="ECO:0000313" key="3">
    <source>
        <dbReference type="EnsemblProtists" id="PYU1_T005663"/>
    </source>
</evidence>
<organism evidence="3 4">
    <name type="scientific">Globisporangium ultimum (strain ATCC 200006 / CBS 805.95 / DAOM BR144)</name>
    <name type="common">Pythium ultimum</name>
    <dbReference type="NCBI Taxonomy" id="431595"/>
    <lineage>
        <taxon>Eukaryota</taxon>
        <taxon>Sar</taxon>
        <taxon>Stramenopiles</taxon>
        <taxon>Oomycota</taxon>
        <taxon>Peronosporomycetes</taxon>
        <taxon>Pythiales</taxon>
        <taxon>Pythiaceae</taxon>
        <taxon>Globisporangium</taxon>
    </lineage>
</organism>
<reference evidence="4" key="2">
    <citation type="submission" date="2010-04" db="EMBL/GenBank/DDBJ databases">
        <authorList>
            <person name="Buell R."/>
            <person name="Hamilton J."/>
            <person name="Hostetler J."/>
        </authorList>
    </citation>
    <scope>NUCLEOTIDE SEQUENCE [LARGE SCALE GENOMIC DNA]</scope>
    <source>
        <strain evidence="4">DAOM:BR144</strain>
    </source>
</reference>
<reference evidence="4" key="1">
    <citation type="journal article" date="2010" name="Genome Biol.">
        <title>Genome sequence of the necrotrophic plant pathogen Pythium ultimum reveals original pathogenicity mechanisms and effector repertoire.</title>
        <authorList>
            <person name="Levesque C.A."/>
            <person name="Brouwer H."/>
            <person name="Cano L."/>
            <person name="Hamilton J.P."/>
            <person name="Holt C."/>
            <person name="Huitema E."/>
            <person name="Raffaele S."/>
            <person name="Robideau G.P."/>
            <person name="Thines M."/>
            <person name="Win J."/>
            <person name="Zerillo M.M."/>
            <person name="Beakes G.W."/>
            <person name="Boore J.L."/>
            <person name="Busam D."/>
            <person name="Dumas B."/>
            <person name="Ferriera S."/>
            <person name="Fuerstenberg S.I."/>
            <person name="Gachon C.M."/>
            <person name="Gaulin E."/>
            <person name="Govers F."/>
            <person name="Grenville-Briggs L."/>
            <person name="Horner N."/>
            <person name="Hostetler J."/>
            <person name="Jiang R.H."/>
            <person name="Johnson J."/>
            <person name="Krajaejun T."/>
            <person name="Lin H."/>
            <person name="Meijer H.J."/>
            <person name="Moore B."/>
            <person name="Morris P."/>
            <person name="Phuntmart V."/>
            <person name="Puiu D."/>
            <person name="Shetty J."/>
            <person name="Stajich J.E."/>
            <person name="Tripathy S."/>
            <person name="Wawra S."/>
            <person name="van West P."/>
            <person name="Whitty B.R."/>
            <person name="Coutinho P.M."/>
            <person name="Henrissat B."/>
            <person name="Martin F."/>
            <person name="Thomas P.D."/>
            <person name="Tyler B.M."/>
            <person name="De Vries R.P."/>
            <person name="Kamoun S."/>
            <person name="Yandell M."/>
            <person name="Tisserat N."/>
            <person name="Buell C.R."/>
        </authorList>
    </citation>
    <scope>NUCLEOTIDE SEQUENCE</scope>
    <source>
        <strain evidence="4">DAOM:BR144</strain>
    </source>
</reference>
<proteinExistence type="inferred from homology"/>
<evidence type="ECO:0000313" key="4">
    <source>
        <dbReference type="Proteomes" id="UP000019132"/>
    </source>
</evidence>
<reference evidence="3" key="3">
    <citation type="submission" date="2015-02" db="UniProtKB">
        <authorList>
            <consortium name="EnsemblProtists"/>
        </authorList>
    </citation>
    <scope>IDENTIFICATION</scope>
    <source>
        <strain evidence="3">DAOM BR144</strain>
    </source>
</reference>
<accession>K3WL21</accession>
<dbReference type="GO" id="GO:0051087">
    <property type="term" value="F:protein-folding chaperone binding"/>
    <property type="evidence" value="ECO:0007669"/>
    <property type="project" value="InterPro"/>
</dbReference>
<dbReference type="Proteomes" id="UP000019132">
    <property type="component" value="Unassembled WGS sequence"/>
</dbReference>
<dbReference type="EnsemblProtists" id="PYU1_T005663">
    <property type="protein sequence ID" value="PYU1_T005663"/>
    <property type="gene ID" value="PYU1_G005652"/>
</dbReference>
<keyword evidence="4" id="KW-1185">Reference proteome</keyword>
<feature type="domain" description="Activator of Hsp90 ATPase AHSA1-like N-terminal" evidence="2">
    <location>
        <begin position="63"/>
        <end position="212"/>
    </location>
</feature>
<dbReference type="InterPro" id="IPR015310">
    <property type="entry name" value="AHSA1-like_N"/>
</dbReference>
<dbReference type="SUPFAM" id="SSF103111">
    <property type="entry name" value="Activator of Hsp90 ATPase, Aha1"/>
    <property type="match status" value="1"/>
</dbReference>
<dbReference type="AlphaFoldDB" id="K3WL21"/>
<dbReference type="Gene3D" id="3.15.10.20">
    <property type="entry name" value="Activator of Hsp90 ATPase Aha1, N-terminal domain"/>
    <property type="match status" value="1"/>
</dbReference>
<dbReference type="Pfam" id="PF09229">
    <property type="entry name" value="Aha1_N"/>
    <property type="match status" value="1"/>
</dbReference>